<dbReference type="GO" id="GO:0003834">
    <property type="term" value="F:beta-carotene 15,15'-dioxygenase activity"/>
    <property type="evidence" value="ECO:0007669"/>
    <property type="project" value="UniProtKB-EC"/>
</dbReference>
<sequence length="293" mass="33893">MNRVELFSKTGGLFLCILFIFLPKDDQTFEYIFFSIVLIIVGIPHGAIDHLTSDPQINKKGLLRFLLLYISLISIYLLSWIYLPVPALLAFILMSAYHFGQTHFINRTVKNKFKVLLYVSRGLYFLLLILAGDLSLTKSILSPIAKLPDVNLFYILPFFLVATVVIQWFSTIKFNRYDLLELAILGPILFLSPLMISFIVYFGFWHALPSMTSEYEFLKKYPGYNTFKKFSKHLLPFSAISIVGIALTLIIGINYLDKNELILIFFVLISLISFPHILYMDRFWNKTTNTDQH</sequence>
<dbReference type="GO" id="GO:0005886">
    <property type="term" value="C:plasma membrane"/>
    <property type="evidence" value="ECO:0007669"/>
    <property type="project" value="UniProtKB-SubCell"/>
</dbReference>
<feature type="transmembrane region" description="Helical" evidence="1">
    <location>
        <begin position="234"/>
        <end position="256"/>
    </location>
</feature>
<dbReference type="GO" id="GO:0005506">
    <property type="term" value="F:iron ion binding"/>
    <property type="evidence" value="ECO:0007669"/>
    <property type="project" value="UniProtKB-UniRule"/>
</dbReference>
<dbReference type="RefSeq" id="WP_086542057.1">
    <property type="nucleotide sequence ID" value="NZ_MSSW01000040.1"/>
</dbReference>
<evidence type="ECO:0000313" key="2">
    <source>
        <dbReference type="EMBL" id="REG94684.1"/>
    </source>
</evidence>
<evidence type="ECO:0000256" key="1">
    <source>
        <dbReference type="HAMAP-Rule" id="MF_02093"/>
    </source>
</evidence>
<evidence type="ECO:0000313" key="3">
    <source>
        <dbReference type="Proteomes" id="UP000256405"/>
    </source>
</evidence>
<gene>
    <name evidence="2" type="ORF">C8N25_101520</name>
</gene>
<feature type="transmembrane region" description="Helical" evidence="1">
    <location>
        <begin position="182"/>
        <end position="204"/>
    </location>
</feature>
<dbReference type="NCBIfam" id="TIGR03753">
    <property type="entry name" value="blh_monoox"/>
    <property type="match status" value="1"/>
</dbReference>
<keyword evidence="1" id="KW-0472">Membrane</keyword>
<keyword evidence="1" id="KW-0408">Iron</keyword>
<comment type="catalytic activity">
    <reaction evidence="1">
        <text>all-trans-beta-carotene + O2 = 2 all-trans-retinal</text>
        <dbReference type="Rhea" id="RHEA:32887"/>
        <dbReference type="ChEBI" id="CHEBI:15379"/>
        <dbReference type="ChEBI" id="CHEBI:17579"/>
        <dbReference type="ChEBI" id="CHEBI:17898"/>
        <dbReference type="EC" id="1.13.11.63"/>
    </reaction>
</comment>
<reference evidence="2 3" key="1">
    <citation type="submission" date="2018-08" db="EMBL/GenBank/DDBJ databases">
        <title>Genomic Encyclopedia of Archaeal and Bacterial Type Strains, Phase II (KMG-II): from individual species to whole genera.</title>
        <authorList>
            <person name="Goeker M."/>
        </authorList>
    </citation>
    <scope>NUCLEOTIDE SEQUENCE [LARGE SCALE GENOMIC DNA]</scope>
    <source>
        <strain evidence="2 3">DSM 15986</strain>
    </source>
</reference>
<dbReference type="InterPro" id="IPR022270">
    <property type="entry name" value="Blh_diox"/>
</dbReference>
<feature type="transmembrane region" description="Helical" evidence="1">
    <location>
        <begin position="29"/>
        <end position="48"/>
    </location>
</feature>
<keyword evidence="1" id="KW-0812">Transmembrane</keyword>
<name>A0A3E0E8V1_9BACT</name>
<comment type="caution">
    <text evidence="2">The sequence shown here is derived from an EMBL/GenBank/DDBJ whole genome shotgun (WGS) entry which is preliminary data.</text>
</comment>
<comment type="similarity">
    <text evidence="1">Belongs to the Brp/Blh beta-carotene diooxygenase family.</text>
</comment>
<organism evidence="2 3">
    <name type="scientific">Algoriphagus antarcticus</name>
    <dbReference type="NCBI Taxonomy" id="238540"/>
    <lineage>
        <taxon>Bacteria</taxon>
        <taxon>Pseudomonadati</taxon>
        <taxon>Bacteroidota</taxon>
        <taxon>Cytophagia</taxon>
        <taxon>Cytophagales</taxon>
        <taxon>Cyclobacteriaceae</taxon>
        <taxon>Algoriphagus</taxon>
    </lineage>
</organism>
<keyword evidence="2" id="KW-0503">Monooxygenase</keyword>
<keyword evidence="3" id="KW-1185">Reference proteome</keyword>
<dbReference type="OrthoDB" id="945227at2"/>
<dbReference type="AlphaFoldDB" id="A0A3E0E8V1"/>
<proteinExistence type="inferred from homology"/>
<feature type="transmembrane region" description="Helical" evidence="1">
    <location>
        <begin position="261"/>
        <end position="279"/>
    </location>
</feature>
<dbReference type="Proteomes" id="UP000256405">
    <property type="component" value="Unassembled WGS sequence"/>
</dbReference>
<dbReference type="GO" id="GO:0004497">
    <property type="term" value="F:monooxygenase activity"/>
    <property type="evidence" value="ECO:0007669"/>
    <property type="project" value="UniProtKB-KW"/>
</dbReference>
<keyword evidence="1" id="KW-0223">Dioxygenase</keyword>
<feature type="transmembrane region" description="Helical" evidence="1">
    <location>
        <begin position="6"/>
        <end position="22"/>
    </location>
</feature>
<dbReference type="EMBL" id="QUNF01000001">
    <property type="protein sequence ID" value="REG94684.1"/>
    <property type="molecule type" value="Genomic_DNA"/>
</dbReference>
<comment type="function">
    <text evidence="1">Catalyzes the cleavage of beta-carotene at its central double bond (15,15') to yield two molecules of all-trans-retinal.</text>
</comment>
<feature type="transmembrane region" description="Helical" evidence="1">
    <location>
        <begin position="115"/>
        <end position="132"/>
    </location>
</feature>
<keyword evidence="1" id="KW-1003">Cell membrane</keyword>
<keyword evidence="1" id="KW-1133">Transmembrane helix</keyword>
<comment type="subcellular location">
    <subcellularLocation>
        <location evidence="1">Cell membrane</location>
        <topology evidence="1">Multi-pass membrane protein</topology>
    </subcellularLocation>
</comment>
<keyword evidence="1" id="KW-0479">Metal-binding</keyword>
<dbReference type="GO" id="GO:0010436">
    <property type="term" value="F:carotenoid dioxygenase activity"/>
    <property type="evidence" value="ECO:0007669"/>
    <property type="project" value="UniProtKB-UniRule"/>
</dbReference>
<dbReference type="HAMAP" id="MF_02093">
    <property type="entry name" value="Beta_carotene_diox"/>
    <property type="match status" value="1"/>
</dbReference>
<feature type="transmembrane region" description="Helical" evidence="1">
    <location>
        <begin position="152"/>
        <end position="170"/>
    </location>
</feature>
<accession>A0A3E0E8V1</accession>
<dbReference type="Pfam" id="PF15461">
    <property type="entry name" value="BCD"/>
    <property type="match status" value="1"/>
</dbReference>
<comment type="cofactor">
    <cofactor evidence="1">
        <name>Fe(2+)</name>
        <dbReference type="ChEBI" id="CHEBI:29033"/>
    </cofactor>
</comment>
<keyword evidence="1" id="KW-0560">Oxidoreductase</keyword>
<dbReference type="GO" id="GO:0016121">
    <property type="term" value="P:carotene catabolic process"/>
    <property type="evidence" value="ECO:0007669"/>
    <property type="project" value="UniProtKB-UniRule"/>
</dbReference>
<feature type="transmembrane region" description="Helical" evidence="1">
    <location>
        <begin position="68"/>
        <end position="94"/>
    </location>
</feature>
<comment type="caution">
    <text evidence="1">Lacks conserved residue(s) required for the propagation of feature annotation.</text>
</comment>
<dbReference type="EC" id="1.13.11.63" evidence="1"/>
<protein>
    <recommendedName>
        <fullName evidence="1">Probable beta-carotene 15,15'-dioxygenase</fullName>
        <ecNumber evidence="1">1.13.11.63</ecNumber>
    </recommendedName>
</protein>